<evidence type="ECO:0000313" key="1">
    <source>
        <dbReference type="EMBL" id="MBB2149323.1"/>
    </source>
</evidence>
<dbReference type="EMBL" id="WNXC01000003">
    <property type="protein sequence ID" value="MBB2149323.1"/>
    <property type="molecule type" value="Genomic_DNA"/>
</dbReference>
<dbReference type="RefSeq" id="WP_182956749.1">
    <property type="nucleotide sequence ID" value="NZ_WNXC01000003.1"/>
</dbReference>
<accession>A0ABR6EY16</accession>
<protein>
    <submittedName>
        <fullName evidence="1">Uncharacterized protein</fullName>
    </submittedName>
</protein>
<dbReference type="Proteomes" id="UP000636110">
    <property type="component" value="Unassembled WGS sequence"/>
</dbReference>
<organism evidence="1 2">
    <name type="scientific">Pedobacter gandavensis</name>
    <dbReference type="NCBI Taxonomy" id="2679963"/>
    <lineage>
        <taxon>Bacteria</taxon>
        <taxon>Pseudomonadati</taxon>
        <taxon>Bacteroidota</taxon>
        <taxon>Sphingobacteriia</taxon>
        <taxon>Sphingobacteriales</taxon>
        <taxon>Sphingobacteriaceae</taxon>
        <taxon>Pedobacter</taxon>
    </lineage>
</organism>
<sequence>MEKLSQLVYKCLLLFVFVFMGIAAIAQEKVDCEKILDQEPYFVRHKSGEKDLALQRDIEILKRCGDFNTVDSAFLKGNMLGMLMLQEVRAGKPATYRTLVDFFQNFRKTAEYKDFSYGLVLYRKIGQKKVNLQDWPADQELFVRMGFTVNDLEDFKAFIFRPEHAAMNYLQVFSKYMNEIEGMRVDKN</sequence>
<keyword evidence="2" id="KW-1185">Reference proteome</keyword>
<gene>
    <name evidence="1" type="ORF">GM920_10435</name>
</gene>
<proteinExistence type="predicted"/>
<comment type="caution">
    <text evidence="1">The sequence shown here is derived from an EMBL/GenBank/DDBJ whole genome shotgun (WGS) entry which is preliminary data.</text>
</comment>
<name>A0ABR6EY16_9SPHI</name>
<evidence type="ECO:0000313" key="2">
    <source>
        <dbReference type="Proteomes" id="UP000636110"/>
    </source>
</evidence>
<reference evidence="1 2" key="1">
    <citation type="submission" date="2019-11" db="EMBL/GenBank/DDBJ databases">
        <title>Description of Pedobacter sp. LMG 31462T.</title>
        <authorList>
            <person name="Carlier A."/>
            <person name="Qi S."/>
            <person name="Vandamme P."/>
        </authorList>
    </citation>
    <scope>NUCLEOTIDE SEQUENCE [LARGE SCALE GENOMIC DNA]</scope>
    <source>
        <strain evidence="1 2">LMG 31462</strain>
    </source>
</reference>